<dbReference type="Pfam" id="PF01381">
    <property type="entry name" value="HTH_3"/>
    <property type="match status" value="1"/>
</dbReference>
<dbReference type="GeneID" id="303298084"/>
<dbReference type="PROSITE" id="PS50943">
    <property type="entry name" value="HTH_CROC1"/>
    <property type="match status" value="1"/>
</dbReference>
<reference evidence="4" key="1">
    <citation type="journal article" date="2019" name="Int. J. Syst. Evol. Microbiol.">
        <title>The Global Catalogue of Microorganisms (GCM) 10K type strain sequencing project: providing services to taxonomists for standard genome sequencing and annotation.</title>
        <authorList>
            <consortium name="The Broad Institute Genomics Platform"/>
            <consortium name="The Broad Institute Genome Sequencing Center for Infectious Disease"/>
            <person name="Wu L."/>
            <person name="Ma J."/>
        </authorList>
    </citation>
    <scope>NUCLEOTIDE SEQUENCE [LARGE SCALE GENOMIC DNA]</scope>
    <source>
        <strain evidence="4">CGMCC 1.16455</strain>
    </source>
</reference>
<dbReference type="RefSeq" id="WP_343925016.1">
    <property type="nucleotide sequence ID" value="NZ_BAAAIR010000044.1"/>
</dbReference>
<dbReference type="PANTHER" id="PTHR46558">
    <property type="entry name" value="TRACRIPTIONAL REGULATORY PROTEIN-RELATED-RELATED"/>
    <property type="match status" value="1"/>
</dbReference>
<name>A0ABW0FEA8_9MICO</name>
<dbReference type="Gene3D" id="1.10.260.40">
    <property type="entry name" value="lambda repressor-like DNA-binding domains"/>
    <property type="match status" value="1"/>
</dbReference>
<dbReference type="SUPFAM" id="SSF47413">
    <property type="entry name" value="lambda repressor-like DNA-binding domains"/>
    <property type="match status" value="1"/>
</dbReference>
<proteinExistence type="predicted"/>
<organism evidence="3 4">
    <name type="scientific">Brachybacterium tyrofermentans</name>
    <dbReference type="NCBI Taxonomy" id="47848"/>
    <lineage>
        <taxon>Bacteria</taxon>
        <taxon>Bacillati</taxon>
        <taxon>Actinomycetota</taxon>
        <taxon>Actinomycetes</taxon>
        <taxon>Micrococcales</taxon>
        <taxon>Dermabacteraceae</taxon>
        <taxon>Brachybacterium</taxon>
    </lineage>
</organism>
<accession>A0ABW0FEA8</accession>
<comment type="caution">
    <text evidence="3">The sequence shown here is derived from an EMBL/GenBank/DDBJ whole genome shotgun (WGS) entry which is preliminary data.</text>
</comment>
<evidence type="ECO:0000256" key="1">
    <source>
        <dbReference type="ARBA" id="ARBA00023125"/>
    </source>
</evidence>
<evidence type="ECO:0000259" key="2">
    <source>
        <dbReference type="PROSITE" id="PS50943"/>
    </source>
</evidence>
<dbReference type="PANTHER" id="PTHR46558:SF4">
    <property type="entry name" value="DNA-BIDING PHAGE PROTEIN"/>
    <property type="match status" value="1"/>
</dbReference>
<dbReference type="SMART" id="SM00530">
    <property type="entry name" value="HTH_XRE"/>
    <property type="match status" value="1"/>
</dbReference>
<gene>
    <name evidence="3" type="ORF">ACFPK8_08565</name>
</gene>
<evidence type="ECO:0000313" key="4">
    <source>
        <dbReference type="Proteomes" id="UP001595937"/>
    </source>
</evidence>
<evidence type="ECO:0000313" key="3">
    <source>
        <dbReference type="EMBL" id="MFC5297562.1"/>
    </source>
</evidence>
<keyword evidence="1" id="KW-0238">DNA-binding</keyword>
<dbReference type="InterPro" id="IPR010982">
    <property type="entry name" value="Lambda_DNA-bd_dom_sf"/>
</dbReference>
<dbReference type="InterPro" id="IPR001387">
    <property type="entry name" value="Cro/C1-type_HTH"/>
</dbReference>
<dbReference type="EMBL" id="JBHSLN010000021">
    <property type="protein sequence ID" value="MFC5297562.1"/>
    <property type="molecule type" value="Genomic_DNA"/>
</dbReference>
<protein>
    <submittedName>
        <fullName evidence="3">Helix-turn-helix transcriptional regulator</fullName>
    </submittedName>
</protein>
<keyword evidence="4" id="KW-1185">Reference proteome</keyword>
<sequence>MRNEIKARRAELRWSQAELGKALGVSRQTVIALENDKYDPSLPLAFRISALFGAPIEEIFRPEAGVEDGADEGS</sequence>
<dbReference type="CDD" id="cd00093">
    <property type="entry name" value="HTH_XRE"/>
    <property type="match status" value="1"/>
</dbReference>
<dbReference type="Proteomes" id="UP001595937">
    <property type="component" value="Unassembled WGS sequence"/>
</dbReference>
<feature type="domain" description="HTH cro/C1-type" evidence="2">
    <location>
        <begin position="5"/>
        <end position="59"/>
    </location>
</feature>